<organism evidence="1 2">
    <name type="scientific">Tropilaelaps mercedesae</name>
    <dbReference type="NCBI Taxonomy" id="418985"/>
    <lineage>
        <taxon>Eukaryota</taxon>
        <taxon>Metazoa</taxon>
        <taxon>Ecdysozoa</taxon>
        <taxon>Arthropoda</taxon>
        <taxon>Chelicerata</taxon>
        <taxon>Arachnida</taxon>
        <taxon>Acari</taxon>
        <taxon>Parasitiformes</taxon>
        <taxon>Mesostigmata</taxon>
        <taxon>Gamasina</taxon>
        <taxon>Dermanyssoidea</taxon>
        <taxon>Laelapidae</taxon>
        <taxon>Tropilaelaps</taxon>
    </lineage>
</organism>
<accession>A0A1V9X1N3</accession>
<name>A0A1V9X1N3_9ACAR</name>
<sequence>MARAAGEDLCAADYVRMLLLNNFKGRTDVERLENYIKRNASADIKAVLQCAGGLRRFLAENHQIFSLDSVSVAVNQKCRPSKENDVIKRIDGRLRTSSRRILSTPSLQTIVQRGPQSIQVYFTMTCPTIEKLREWFLQRTQLFRETPSGNNHLSELLIPLSGNNPMWLTVDFFVKILDEHATDSSAIDWPFLFNYVFVAESPAIIEFVTGSFEESTFEKFFRSHAEQFGLESASGELKRYADPANSGVECPLGVPAALSDLCSNGWNSSSDSPLGQAIEKCKSLFHGRTTMSVSEFQLTFLEEAPRPLFNFTQNNYPAKRFVDLLAANDESFLLSDNRQKVQLRENVSLWRSTDGDCGAGEDAKRNLKFDKALVKFFTDLLTMAAREQGVRRVAVEKLCNCVQLLPKNLVQYTIQTYRPPSQLFEGRKVFCLNNDHSAVGLRGKVVPSSELDTTAVATMSVNFFIASFRTLAEHNVRFVQPKQLDLLTCMMNPATESYLTMSFGKGQLKVLLHRFPAIFSQSKTGNLYLKKRSSDVGLDPASEMITKIKAICSNIVEGSALEFFLYEVEARRAYCYPVPISWCAAILGKASRSVSSYISDNFTTERLEDFFAKFPAVFGVAPELGCVYLPQESDWNNNANDTGSRGGAGAPHPPELASALRMEKVKVIIGLVAARCLAKCDHMAVSGVFDLARRYQILADLEAVLAKEVGKNKLERLLALLDRFSVVLQLDASAQKVTLQWPASYRRELRSVMEATLSRVVQNVVVQQSDEQGRIPLIVSVFEAVQRICSDGLFLRVARTLSDFLEFLDGFPAIFIVNGSTNTIAVRGHRIIRPKPADLSMAPLPHLTNGQAPSSNYLASSDDGVYASRGPPLTSVPPPGHQSFLTPVYGSAVVANDQISTSPMPDLAQWVEQKTALLRTWPILSGLLRKFVMQMDLETITRFAALQALVDGVAGCVEELNCVYVRGRGQDWVRAQKLMELYAAKNAAFADFALTAEKIVAFVSEQRSCQQPACKCRCPADLRDLEGFIYFCQSVLVHLEEGPIPCVLTSSSSSSNLSTPDILNRLCTWSDSVSGTPMSTYGFNKSGLSHMGGLFASLEERTYEETTERLVYAAREQLGLDSTPLVSLSTPSCWPRSIWEPEPDELSATAPTPARPPTAVISPNAWRPLIDGVQQPPSTASVLSPPPGLAPLRRTYRVTAVDNDRLTAEGENGSKLEVDWSPETVVVVGDRLTLTLER</sequence>
<dbReference type="OrthoDB" id="6510498at2759"/>
<reference evidence="1 2" key="1">
    <citation type="journal article" date="2017" name="Gigascience">
        <title>Draft genome of the honey bee ectoparasitic mite, Tropilaelaps mercedesae, is shaped by the parasitic life history.</title>
        <authorList>
            <person name="Dong X."/>
            <person name="Armstrong S.D."/>
            <person name="Xia D."/>
            <person name="Makepeace B.L."/>
            <person name="Darby A.C."/>
            <person name="Kadowaki T."/>
        </authorList>
    </citation>
    <scope>NUCLEOTIDE SEQUENCE [LARGE SCALE GENOMIC DNA]</scope>
    <source>
        <strain evidence="1">Wuxi-XJTLU</strain>
    </source>
</reference>
<dbReference type="EMBL" id="MNPL01028674">
    <property type="protein sequence ID" value="OQR67489.1"/>
    <property type="molecule type" value="Genomic_DNA"/>
</dbReference>
<comment type="caution">
    <text evidence="1">The sequence shown here is derived from an EMBL/GenBank/DDBJ whole genome shotgun (WGS) entry which is preliminary data.</text>
</comment>
<dbReference type="InParanoid" id="A0A1V9X1N3"/>
<keyword evidence="2" id="KW-1185">Reference proteome</keyword>
<evidence type="ECO:0000313" key="2">
    <source>
        <dbReference type="Proteomes" id="UP000192247"/>
    </source>
</evidence>
<protein>
    <submittedName>
        <fullName evidence="1">Uncharacterized protein</fullName>
    </submittedName>
</protein>
<dbReference type="Proteomes" id="UP000192247">
    <property type="component" value="Unassembled WGS sequence"/>
</dbReference>
<evidence type="ECO:0000313" key="1">
    <source>
        <dbReference type="EMBL" id="OQR67489.1"/>
    </source>
</evidence>
<dbReference type="AlphaFoldDB" id="A0A1V9X1N3"/>
<gene>
    <name evidence="1" type="ORF">BIW11_02190</name>
</gene>
<proteinExistence type="predicted"/>